<evidence type="ECO:0000313" key="1">
    <source>
        <dbReference type="EMBL" id="KAG5209577.1"/>
    </source>
</evidence>
<proteinExistence type="predicted"/>
<gene>
    <name evidence="1" type="ORF">JEQ12_017142</name>
</gene>
<reference evidence="1 2" key="1">
    <citation type="submission" date="2020-12" db="EMBL/GenBank/DDBJ databases">
        <title>De novo assembly of Tibetan sheep genome.</title>
        <authorList>
            <person name="Li X."/>
        </authorList>
    </citation>
    <scope>NUCLEOTIDE SEQUENCE [LARGE SCALE GENOMIC DNA]</scope>
    <source>
        <tissue evidence="1">Heart</tissue>
    </source>
</reference>
<dbReference type="Proteomes" id="UP000664991">
    <property type="component" value="Unassembled WGS sequence"/>
</dbReference>
<accession>A0A836A4K4</accession>
<sequence length="105" mass="11733">MDEPHFGKTPFGIIVSPLSGRENEIDRVNTRHCLCHNFKRKPFESPFPSTEHSWRSCATETKLELLLLSVPCAYDANVQPNMSSRVADDPVLGPVNIPGLIAFKI</sequence>
<comment type="caution">
    <text evidence="1">The sequence shown here is derived from an EMBL/GenBank/DDBJ whole genome shotgun (WGS) entry which is preliminary data.</text>
</comment>
<protein>
    <submittedName>
        <fullName evidence="1">Uncharacterized protein</fullName>
    </submittedName>
</protein>
<dbReference type="EMBL" id="JAEMGP010000005">
    <property type="protein sequence ID" value="KAG5209577.1"/>
    <property type="molecule type" value="Genomic_DNA"/>
</dbReference>
<dbReference type="AlphaFoldDB" id="A0A836A4K4"/>
<evidence type="ECO:0000313" key="2">
    <source>
        <dbReference type="Proteomes" id="UP000664991"/>
    </source>
</evidence>
<organism evidence="1 2">
    <name type="scientific">Ovis aries</name>
    <name type="common">Sheep</name>
    <dbReference type="NCBI Taxonomy" id="9940"/>
    <lineage>
        <taxon>Eukaryota</taxon>
        <taxon>Metazoa</taxon>
        <taxon>Chordata</taxon>
        <taxon>Craniata</taxon>
        <taxon>Vertebrata</taxon>
        <taxon>Euteleostomi</taxon>
        <taxon>Mammalia</taxon>
        <taxon>Eutheria</taxon>
        <taxon>Laurasiatheria</taxon>
        <taxon>Artiodactyla</taxon>
        <taxon>Ruminantia</taxon>
        <taxon>Pecora</taxon>
        <taxon>Bovidae</taxon>
        <taxon>Caprinae</taxon>
        <taxon>Ovis</taxon>
    </lineage>
</organism>
<name>A0A836A4K4_SHEEP</name>